<evidence type="ECO:0000313" key="2">
    <source>
        <dbReference type="Proteomes" id="UP000033580"/>
    </source>
</evidence>
<dbReference type="EMBL" id="LAOR01000021">
    <property type="protein sequence ID" value="KJW07486.1"/>
    <property type="molecule type" value="Genomic_DNA"/>
</dbReference>
<dbReference type="PATRIC" id="fig|1441384.3.peg.1181"/>
<comment type="caution">
    <text evidence="1">The sequence shown here is derived from an EMBL/GenBank/DDBJ whole genome shotgun (WGS) entry which is preliminary data.</text>
</comment>
<organism evidence="1 2">
    <name type="scientific">Orientia tsutsugamushi str. UT144</name>
    <dbReference type="NCBI Taxonomy" id="1441384"/>
    <lineage>
        <taxon>Bacteria</taxon>
        <taxon>Pseudomonadati</taxon>
        <taxon>Pseudomonadota</taxon>
        <taxon>Alphaproteobacteria</taxon>
        <taxon>Rickettsiales</taxon>
        <taxon>Rickettsiaceae</taxon>
        <taxon>Rickettsieae</taxon>
        <taxon>Orientia</taxon>
    </lineage>
</organism>
<reference evidence="1 2" key="1">
    <citation type="submission" date="2015-01" db="EMBL/GenBank/DDBJ databases">
        <title>Genome Sequencing of Rickettsiales.</title>
        <authorList>
            <person name="Daugherty S.C."/>
            <person name="Su Q."/>
            <person name="Abolude K."/>
            <person name="Beier-Sexton M."/>
            <person name="Carlyon J.A."/>
            <person name="Carter R."/>
            <person name="Day N.P."/>
            <person name="Dumler S.J."/>
            <person name="Dyachenko V."/>
            <person name="Godinez A."/>
            <person name="Kurtti T.J."/>
            <person name="Lichay M."/>
            <person name="Mullins K.E."/>
            <person name="Ott S."/>
            <person name="Pappas-Brown V."/>
            <person name="Paris D.H."/>
            <person name="Patel P."/>
            <person name="Richards A.L."/>
            <person name="Sadzewicz L."/>
            <person name="Sears K."/>
            <person name="Seidman D."/>
            <person name="Sengamalay N."/>
            <person name="Stenos J."/>
            <person name="Tallon L.J."/>
            <person name="Vincent G."/>
            <person name="Fraser C.M."/>
            <person name="Munderloh U."/>
            <person name="Dunning-Hotopp J.C."/>
        </authorList>
    </citation>
    <scope>NUCLEOTIDE SEQUENCE [LARGE SCALE GENOMIC DNA]</scope>
    <source>
        <strain evidence="1 2">UT144</strain>
    </source>
</reference>
<gene>
    <name evidence="1" type="ORF">OTUT144_0457</name>
</gene>
<dbReference type="Proteomes" id="UP000033580">
    <property type="component" value="Unassembled WGS sequence"/>
</dbReference>
<sequence>MTLDYLRNPKFLSILRLKRLLIQNIKVYKGLELATESSNIVRDTYAKMLKKLNPSLTQKEIQIISKWKVSPPNQQSSTHSGWHDNSYVLPIKEKLDDLWKNVKLGKLNKEECRKAVYDLMAELREGIKNGSIKLNKEK</sequence>
<proteinExistence type="predicted"/>
<protein>
    <submittedName>
        <fullName evidence="1">A nuclease of the HNH/ENDO VII superwith conserved AHH family protein</fullName>
    </submittedName>
</protein>
<accession>A0A0F3RN74</accession>
<evidence type="ECO:0000313" key="1">
    <source>
        <dbReference type="EMBL" id="KJW07486.1"/>
    </source>
</evidence>
<dbReference type="AlphaFoldDB" id="A0A0F3RN74"/>
<name>A0A0F3RN74_ORITS</name>